<evidence type="ECO:0000313" key="4">
    <source>
        <dbReference type="Proteomes" id="UP000241803"/>
    </source>
</evidence>
<dbReference type="Pfam" id="PF13343">
    <property type="entry name" value="SBP_bac_6"/>
    <property type="match status" value="1"/>
</dbReference>
<dbReference type="SUPFAM" id="SSF53850">
    <property type="entry name" value="Periplasmic binding protein-like II"/>
    <property type="match status" value="1"/>
</dbReference>
<dbReference type="Gene3D" id="3.40.190.10">
    <property type="entry name" value="Periplasmic binding protein-like II"/>
    <property type="match status" value="2"/>
</dbReference>
<dbReference type="Proteomes" id="UP000241803">
    <property type="component" value="Unassembled WGS sequence"/>
</dbReference>
<accession>A0A2T3L856</accession>
<feature type="chain" id="PRO_5015685819" evidence="2">
    <location>
        <begin position="18"/>
        <end position="425"/>
    </location>
</feature>
<name>A0A2T3L856_9GAMM</name>
<proteinExistence type="predicted"/>
<evidence type="ECO:0000256" key="2">
    <source>
        <dbReference type="SAM" id="SignalP"/>
    </source>
</evidence>
<organism evidence="3 4">
    <name type="scientific">Photobacterium indicum</name>
    <dbReference type="NCBI Taxonomy" id="81447"/>
    <lineage>
        <taxon>Bacteria</taxon>
        <taxon>Pseudomonadati</taxon>
        <taxon>Pseudomonadota</taxon>
        <taxon>Gammaproteobacteria</taxon>
        <taxon>Vibrionales</taxon>
        <taxon>Vibrionaceae</taxon>
        <taxon>Photobacterium</taxon>
    </lineage>
</organism>
<keyword evidence="4" id="KW-1185">Reference proteome</keyword>
<protein>
    <submittedName>
        <fullName evidence="3">ABC transporter substrate-binding protein</fullName>
    </submittedName>
</protein>
<sequence length="425" mass="48051">MIRLLLLLLILSPTCFATTTNHLIILTTFTEASITPITNKFQQLYPDSIIKVLHRRADSGVRLLSKNDHDIDLVITSSPALFLPLIKQGTLKPLATTATATATATAVNQALLQPIYLKKHSDDIAIFGYSAYGLMWNNDYLTKHNLDQPKDFKSLIEPQYFRHLIMSSPARSSTTHLMVENVLQQYGWKDGWKMLLQMGGNLASISARSFGVSDAISRGLVGIGPVIDSFAFENKQHFPFIGFTYQINSPLMPSYIAAAKNQHQANHTSHFIDFLLSDDMQKNLPESSLYKYPLNSEITQTFISQPFDFKLMQHRDVVIKHLFEQAIAHQLTLLNQAWQQINKAAKCASHFTNEQRRQYDLAIRLASTPPVTEAQSNSDVYNHLSLSRNDIVTTRQVNAWRRTMCSQLELSIAISQKIILEHEGH</sequence>
<dbReference type="PANTHER" id="PTHR30006:SF25">
    <property type="entry name" value="PHOSPHOGLYCERATE TRANSPORT REGULATORY PROTEIN PGTC"/>
    <property type="match status" value="1"/>
</dbReference>
<comment type="caution">
    <text evidence="3">The sequence shown here is derived from an EMBL/GenBank/DDBJ whole genome shotgun (WGS) entry which is preliminary data.</text>
</comment>
<evidence type="ECO:0000256" key="1">
    <source>
        <dbReference type="ARBA" id="ARBA00022729"/>
    </source>
</evidence>
<dbReference type="PANTHER" id="PTHR30006">
    <property type="entry name" value="THIAMINE-BINDING PERIPLASMIC PROTEIN-RELATED"/>
    <property type="match status" value="1"/>
</dbReference>
<dbReference type="EMBL" id="PYOC01000004">
    <property type="protein sequence ID" value="PSV46868.1"/>
    <property type="molecule type" value="Genomic_DNA"/>
</dbReference>
<feature type="signal peptide" evidence="2">
    <location>
        <begin position="1"/>
        <end position="17"/>
    </location>
</feature>
<dbReference type="GO" id="GO:0030288">
    <property type="term" value="C:outer membrane-bounded periplasmic space"/>
    <property type="evidence" value="ECO:0007669"/>
    <property type="project" value="TreeGrafter"/>
</dbReference>
<reference evidence="3 4" key="1">
    <citation type="submission" date="2018-03" db="EMBL/GenBank/DDBJ databases">
        <title>Whole genome sequencing of Histamine producing bacteria.</title>
        <authorList>
            <person name="Butler K."/>
        </authorList>
    </citation>
    <scope>NUCLEOTIDE SEQUENCE [LARGE SCALE GENOMIC DNA]</scope>
    <source>
        <strain evidence="3 4">ATCC 19614</strain>
    </source>
</reference>
<dbReference type="AlphaFoldDB" id="A0A2T3L856"/>
<dbReference type="RefSeq" id="WP_107254068.1">
    <property type="nucleotide sequence ID" value="NZ_PYOC01000004.1"/>
</dbReference>
<keyword evidence="1 2" id="KW-0732">Signal</keyword>
<gene>
    <name evidence="3" type="ORF">C9J47_13905</name>
</gene>
<evidence type="ECO:0000313" key="3">
    <source>
        <dbReference type="EMBL" id="PSV46868.1"/>
    </source>
</evidence>